<dbReference type="PANTHER" id="PTHR48083:SF20">
    <property type="entry name" value="LONG-CHAIN SPECIFIC ACYL-COA DEHYDROGENASE, MITOCHONDRIAL"/>
    <property type="match status" value="1"/>
</dbReference>
<dbReference type="Gene3D" id="1.20.140.10">
    <property type="entry name" value="Butyryl-CoA Dehydrogenase, subunit A, domain 3"/>
    <property type="match status" value="1"/>
</dbReference>
<dbReference type="FunFam" id="2.40.110.10:FF:000002">
    <property type="entry name" value="Acyl-CoA dehydrogenase fadE12"/>
    <property type="match status" value="1"/>
</dbReference>
<feature type="domain" description="Acyl-CoA dehydrogenase/oxidase N-terminal" evidence="12">
    <location>
        <begin position="13"/>
        <end position="124"/>
    </location>
</feature>
<reference evidence="13 14" key="1">
    <citation type="journal article" date="2020" name="Nature">
        <title>Bacterial chemolithoautotrophy via manganese oxidation.</title>
        <authorList>
            <person name="Yu H."/>
            <person name="Leadbetter J.R."/>
        </authorList>
    </citation>
    <scope>NUCLEOTIDE SEQUENCE [LARGE SCALE GENOMIC DNA]</scope>
    <source>
        <strain evidence="13 14">RBP-1</strain>
    </source>
</reference>
<dbReference type="AlphaFoldDB" id="A0A7X6I6F3"/>
<evidence type="ECO:0000256" key="5">
    <source>
        <dbReference type="ARBA" id="ARBA00022827"/>
    </source>
</evidence>
<dbReference type="GO" id="GO:0003995">
    <property type="term" value="F:acyl-CoA dehydrogenase activity"/>
    <property type="evidence" value="ECO:0007669"/>
    <property type="project" value="InterPro"/>
</dbReference>
<dbReference type="Pfam" id="PF02770">
    <property type="entry name" value="Acyl-CoA_dh_M"/>
    <property type="match status" value="1"/>
</dbReference>
<dbReference type="Pfam" id="PF00441">
    <property type="entry name" value="Acyl-CoA_dh_1"/>
    <property type="match status" value="1"/>
</dbReference>
<dbReference type="PANTHER" id="PTHR48083">
    <property type="entry name" value="MEDIUM-CHAIN SPECIFIC ACYL-COA DEHYDROGENASE, MITOCHONDRIAL-RELATED"/>
    <property type="match status" value="1"/>
</dbReference>
<evidence type="ECO:0000259" key="10">
    <source>
        <dbReference type="Pfam" id="PF00441"/>
    </source>
</evidence>
<gene>
    <name evidence="13" type="ORF">RAMLITH_10785</name>
</gene>
<dbReference type="InterPro" id="IPR050741">
    <property type="entry name" value="Acyl-CoA_dehydrogenase"/>
</dbReference>
<dbReference type="PROSITE" id="PS00072">
    <property type="entry name" value="ACYL_COA_DH_1"/>
    <property type="match status" value="1"/>
</dbReference>
<evidence type="ECO:0000259" key="11">
    <source>
        <dbReference type="Pfam" id="PF02770"/>
    </source>
</evidence>
<name>A0A7X6I6F3_9BURK</name>
<comment type="function">
    <text evidence="7">Catalyzes the dehydrogenation at the alpha-beta position of ACP-bound acyl chains. This results in the introduction of a double bond in the lipidic chain, which is further transferred to the epsilon-amino group of lysine residue in the mycobactin core by MbtK.</text>
</comment>
<dbReference type="PROSITE" id="PS00073">
    <property type="entry name" value="ACYL_COA_DH_2"/>
    <property type="match status" value="1"/>
</dbReference>
<comment type="cofactor">
    <cofactor evidence="1">
        <name>FAD</name>
        <dbReference type="ChEBI" id="CHEBI:57692"/>
    </cofactor>
</comment>
<evidence type="ECO:0000256" key="6">
    <source>
        <dbReference type="ARBA" id="ARBA00023002"/>
    </source>
</evidence>
<dbReference type="EMBL" id="VTOX01000003">
    <property type="protein sequence ID" value="NKE66306.1"/>
    <property type="molecule type" value="Genomic_DNA"/>
</dbReference>
<evidence type="ECO:0000256" key="8">
    <source>
        <dbReference type="ARBA" id="ARBA00040394"/>
    </source>
</evidence>
<dbReference type="InterPro" id="IPR006089">
    <property type="entry name" value="Acyl-CoA_DH_CS"/>
</dbReference>
<accession>A0A7X6I6F3</accession>
<evidence type="ECO:0000313" key="13">
    <source>
        <dbReference type="EMBL" id="NKE66306.1"/>
    </source>
</evidence>
<evidence type="ECO:0000256" key="3">
    <source>
        <dbReference type="ARBA" id="ARBA00009347"/>
    </source>
</evidence>
<dbReference type="FunFam" id="1.10.540.10:FF:000009">
    <property type="entry name" value="Probable acyl-CoA dehydrogenase"/>
    <property type="match status" value="1"/>
</dbReference>
<dbReference type="InterPro" id="IPR036250">
    <property type="entry name" value="AcylCo_DH-like_C"/>
</dbReference>
<dbReference type="InterPro" id="IPR046373">
    <property type="entry name" value="Acyl-CoA_Oxase/DH_mid-dom_sf"/>
</dbReference>
<dbReference type="GO" id="GO:0033539">
    <property type="term" value="P:fatty acid beta-oxidation using acyl-CoA dehydrogenase"/>
    <property type="evidence" value="ECO:0007669"/>
    <property type="project" value="TreeGrafter"/>
</dbReference>
<dbReference type="Pfam" id="PF02771">
    <property type="entry name" value="Acyl-CoA_dh_N"/>
    <property type="match status" value="1"/>
</dbReference>
<dbReference type="RefSeq" id="WP_168107420.1">
    <property type="nucleotide sequence ID" value="NZ_VTOX01000003.1"/>
</dbReference>
<evidence type="ECO:0000256" key="9">
    <source>
        <dbReference type="ARBA" id="ARBA00042660"/>
    </source>
</evidence>
<comment type="caution">
    <text evidence="13">The sequence shown here is derived from an EMBL/GenBank/DDBJ whole genome shotgun (WGS) entry which is preliminary data.</text>
</comment>
<evidence type="ECO:0000256" key="1">
    <source>
        <dbReference type="ARBA" id="ARBA00001974"/>
    </source>
</evidence>
<protein>
    <recommendedName>
        <fullName evidence="8">Acyl-[acyl-carrier-protein] dehydrogenase MbtN</fullName>
    </recommendedName>
    <alternativeName>
        <fullName evidence="9">Mycobactin synthase protein N</fullName>
    </alternativeName>
</protein>
<sequence>MKPLYPDPAYAASAEHREFRDTVRRFIAEEITPHHAQWEHDGQVPRALWRRAGELGLLCLTMPEEFGGAGADFSYSAIVTAEMARAGATGPLFYLHSDIVAPYLLHHGTGEQKREWLPAMARGEVITAIGMTEPGAGSDLAAIRTQARRDGGAWRIDGQKIFISNGQIADLVLLAAKTDPERGAHGVSLLLVTADRPGFARGRRLEKLGMHAQDTSELFFSDVRVPAGNLLGAEGQGFRIMMNELPQERLLVAITAVGAMEAAVEWTRQYVLERSAFGAPLSAKQAVRHRLAEAHANVQAARAFLDSCMARHLEGRLDTATASAAKFWCTEMQFGVIDNCLQLFGGYGYMREYPIARAWADARVQRIYGGTTEIMKEIVARALFQER</sequence>
<comment type="similarity">
    <text evidence="3">Belongs to the acyl-CoA dehydrogenase family.</text>
</comment>
<keyword evidence="14" id="KW-1185">Reference proteome</keyword>
<feature type="domain" description="Acyl-CoA oxidase/dehydrogenase middle" evidence="11">
    <location>
        <begin position="128"/>
        <end position="223"/>
    </location>
</feature>
<evidence type="ECO:0000256" key="2">
    <source>
        <dbReference type="ARBA" id="ARBA00005102"/>
    </source>
</evidence>
<dbReference type="FunFam" id="1.20.140.10:FF:000001">
    <property type="entry name" value="Acyl-CoA dehydrogenase"/>
    <property type="match status" value="1"/>
</dbReference>
<evidence type="ECO:0000313" key="14">
    <source>
        <dbReference type="Proteomes" id="UP000521868"/>
    </source>
</evidence>
<keyword evidence="4" id="KW-0285">Flavoprotein</keyword>
<comment type="pathway">
    <text evidence="2">Siderophore biosynthesis; mycobactin biosynthesis.</text>
</comment>
<organism evidence="13 14">
    <name type="scientific">Ramlibacter lithotrophicus</name>
    <dbReference type="NCBI Taxonomy" id="2606681"/>
    <lineage>
        <taxon>Bacteria</taxon>
        <taxon>Pseudomonadati</taxon>
        <taxon>Pseudomonadota</taxon>
        <taxon>Betaproteobacteria</taxon>
        <taxon>Burkholderiales</taxon>
        <taxon>Comamonadaceae</taxon>
        <taxon>Ramlibacter</taxon>
    </lineage>
</organism>
<dbReference type="GO" id="GO:0005737">
    <property type="term" value="C:cytoplasm"/>
    <property type="evidence" value="ECO:0007669"/>
    <property type="project" value="TreeGrafter"/>
</dbReference>
<dbReference type="SUPFAM" id="SSF47203">
    <property type="entry name" value="Acyl-CoA dehydrogenase C-terminal domain-like"/>
    <property type="match status" value="1"/>
</dbReference>
<evidence type="ECO:0000256" key="7">
    <source>
        <dbReference type="ARBA" id="ARBA00037085"/>
    </source>
</evidence>
<evidence type="ECO:0000256" key="4">
    <source>
        <dbReference type="ARBA" id="ARBA00022630"/>
    </source>
</evidence>
<dbReference type="Gene3D" id="1.10.540.10">
    <property type="entry name" value="Acyl-CoA dehydrogenase/oxidase, N-terminal domain"/>
    <property type="match status" value="1"/>
</dbReference>
<dbReference type="InterPro" id="IPR009100">
    <property type="entry name" value="AcylCoA_DH/oxidase_NM_dom_sf"/>
</dbReference>
<dbReference type="InterPro" id="IPR013786">
    <property type="entry name" value="AcylCoA_DH/ox_N"/>
</dbReference>
<keyword evidence="5" id="KW-0274">FAD</keyword>
<dbReference type="Gene3D" id="2.40.110.10">
    <property type="entry name" value="Butyryl-CoA Dehydrogenase, subunit A, domain 2"/>
    <property type="match status" value="1"/>
</dbReference>
<feature type="domain" description="Acyl-CoA dehydrogenase/oxidase C-terminal" evidence="10">
    <location>
        <begin position="235"/>
        <end position="383"/>
    </location>
</feature>
<proteinExistence type="inferred from homology"/>
<dbReference type="InterPro" id="IPR009075">
    <property type="entry name" value="AcylCo_DH/oxidase_C"/>
</dbReference>
<dbReference type="InterPro" id="IPR037069">
    <property type="entry name" value="AcylCoA_DH/ox_N_sf"/>
</dbReference>
<evidence type="ECO:0000259" key="12">
    <source>
        <dbReference type="Pfam" id="PF02771"/>
    </source>
</evidence>
<dbReference type="PIRSF" id="PIRSF016578">
    <property type="entry name" value="HsaA"/>
    <property type="match status" value="1"/>
</dbReference>
<dbReference type="InterPro" id="IPR006091">
    <property type="entry name" value="Acyl-CoA_Oxase/DH_mid-dom"/>
</dbReference>
<keyword evidence="6" id="KW-0560">Oxidoreductase</keyword>
<dbReference type="GO" id="GO:0050660">
    <property type="term" value="F:flavin adenine dinucleotide binding"/>
    <property type="evidence" value="ECO:0007669"/>
    <property type="project" value="InterPro"/>
</dbReference>
<dbReference type="Proteomes" id="UP000521868">
    <property type="component" value="Unassembled WGS sequence"/>
</dbReference>
<dbReference type="SUPFAM" id="SSF56645">
    <property type="entry name" value="Acyl-CoA dehydrogenase NM domain-like"/>
    <property type="match status" value="1"/>
</dbReference>